<keyword evidence="1" id="KW-1133">Transmembrane helix</keyword>
<organism evidence="2 3">
    <name type="scientific">Nocardioides marmoriginsengisoli</name>
    <dbReference type="NCBI Taxonomy" id="661483"/>
    <lineage>
        <taxon>Bacteria</taxon>
        <taxon>Bacillati</taxon>
        <taxon>Actinomycetota</taxon>
        <taxon>Actinomycetes</taxon>
        <taxon>Propionibacteriales</taxon>
        <taxon>Nocardioidaceae</taxon>
        <taxon>Nocardioides</taxon>
    </lineage>
</organism>
<gene>
    <name evidence="2" type="ORF">EFK50_20630</name>
</gene>
<feature type="transmembrane region" description="Helical" evidence="1">
    <location>
        <begin position="91"/>
        <end position="109"/>
    </location>
</feature>
<name>A0A3N0CB88_9ACTN</name>
<evidence type="ECO:0000256" key="1">
    <source>
        <dbReference type="SAM" id="Phobius"/>
    </source>
</evidence>
<keyword evidence="1" id="KW-0812">Transmembrane</keyword>
<evidence type="ECO:0000313" key="3">
    <source>
        <dbReference type="Proteomes" id="UP000267128"/>
    </source>
</evidence>
<feature type="transmembrane region" description="Helical" evidence="1">
    <location>
        <begin position="54"/>
        <end position="71"/>
    </location>
</feature>
<dbReference type="OrthoDB" id="3529161at2"/>
<accession>A0A3N0CB88</accession>
<proteinExistence type="predicted"/>
<reference evidence="2 3" key="1">
    <citation type="submission" date="2018-11" db="EMBL/GenBank/DDBJ databases">
        <authorList>
            <person name="Li F."/>
        </authorList>
    </citation>
    <scope>NUCLEOTIDE SEQUENCE [LARGE SCALE GENOMIC DNA]</scope>
    <source>
        <strain evidence="2 3">Gsoil 097</strain>
    </source>
</reference>
<dbReference type="AlphaFoldDB" id="A0A3N0CB88"/>
<dbReference type="RefSeq" id="WP_123229466.1">
    <property type="nucleotide sequence ID" value="NZ_RJSE01000009.1"/>
</dbReference>
<sequence>MSPLQKIAMGLALLAAPSGFQIGDYVWDALPDPLGWLLILAGVRGLRGHLDVSTLVPLTWTAFAVSVVQWIPPVFERLLPADQVAEASIKWAFFLPQALFCLVLVRLIGTAGLEQEPPDRYVAGRFGVLLWAAGALILLPAIAFGTQNDDLVDPTLITIGLVPWVFIYYLFRVHRRTWLGGPGPFEVHPPRNDESRPPR</sequence>
<protein>
    <submittedName>
        <fullName evidence="2">Uncharacterized protein</fullName>
    </submittedName>
</protein>
<dbReference type="EMBL" id="RJSE01000009">
    <property type="protein sequence ID" value="RNL60714.1"/>
    <property type="molecule type" value="Genomic_DNA"/>
</dbReference>
<comment type="caution">
    <text evidence="2">The sequence shown here is derived from an EMBL/GenBank/DDBJ whole genome shotgun (WGS) entry which is preliminary data.</text>
</comment>
<feature type="transmembrane region" description="Helical" evidence="1">
    <location>
        <begin position="121"/>
        <end position="145"/>
    </location>
</feature>
<keyword evidence="3" id="KW-1185">Reference proteome</keyword>
<dbReference type="Proteomes" id="UP000267128">
    <property type="component" value="Unassembled WGS sequence"/>
</dbReference>
<evidence type="ECO:0000313" key="2">
    <source>
        <dbReference type="EMBL" id="RNL60714.1"/>
    </source>
</evidence>
<feature type="transmembrane region" description="Helical" evidence="1">
    <location>
        <begin position="151"/>
        <end position="171"/>
    </location>
</feature>
<keyword evidence="1" id="KW-0472">Membrane</keyword>